<dbReference type="RefSeq" id="WP_086275080.1">
    <property type="nucleotide sequence ID" value="NZ_NGKU01000001.1"/>
</dbReference>
<organism evidence="3 4">
    <name type="scientific">Candidatus Enterococcus testudinis</name>
    <dbReference type="NCBI Taxonomy" id="1834191"/>
    <lineage>
        <taxon>Bacteria</taxon>
        <taxon>Bacillati</taxon>
        <taxon>Bacillota</taxon>
        <taxon>Bacilli</taxon>
        <taxon>Lactobacillales</taxon>
        <taxon>Enterococcaceae</taxon>
        <taxon>Enterococcus</taxon>
    </lineage>
</organism>
<gene>
    <name evidence="3" type="ORF">A5886_002086</name>
</gene>
<comment type="caution">
    <text evidence="3">The sequence shown here is derived from an EMBL/GenBank/DDBJ whole genome shotgun (WGS) entry which is preliminary data.</text>
</comment>
<reference evidence="3 4" key="1">
    <citation type="submission" date="2017-05" db="EMBL/GenBank/DDBJ databases">
        <title>The Genome Sequence of Enterococcus sp. 8G7_MSG3316.</title>
        <authorList>
            <consortium name="The Broad Institute Genomics Platform"/>
            <consortium name="The Broad Institute Genomic Center for Infectious Diseases"/>
            <person name="Earl A."/>
            <person name="Manson A."/>
            <person name="Schwartman J."/>
            <person name="Gilmore M."/>
            <person name="Abouelleil A."/>
            <person name="Cao P."/>
            <person name="Chapman S."/>
            <person name="Cusick C."/>
            <person name="Shea T."/>
            <person name="Young S."/>
            <person name="Neafsey D."/>
            <person name="Nusbaum C."/>
            <person name="Birren B."/>
        </authorList>
    </citation>
    <scope>NUCLEOTIDE SEQUENCE [LARGE SCALE GENOMIC DNA]</scope>
    <source>
        <strain evidence="3 4">8G7_MSG3316</strain>
    </source>
</reference>
<evidence type="ECO:0000259" key="2">
    <source>
        <dbReference type="Pfam" id="PF02698"/>
    </source>
</evidence>
<dbReference type="Pfam" id="PF02698">
    <property type="entry name" value="DUF218"/>
    <property type="match status" value="1"/>
</dbReference>
<dbReference type="AlphaFoldDB" id="A0A242A7J3"/>
<accession>A0A242A7J3</accession>
<dbReference type="InterPro" id="IPR051599">
    <property type="entry name" value="Cell_Envelope_Assoc"/>
</dbReference>
<feature type="transmembrane region" description="Helical" evidence="1">
    <location>
        <begin position="179"/>
        <end position="208"/>
    </location>
</feature>
<dbReference type="EMBL" id="NGKU01000001">
    <property type="protein sequence ID" value="OTN77006.1"/>
    <property type="molecule type" value="Genomic_DNA"/>
</dbReference>
<feature type="transmembrane region" description="Helical" evidence="1">
    <location>
        <begin position="150"/>
        <end position="173"/>
    </location>
</feature>
<dbReference type="CDD" id="cd06259">
    <property type="entry name" value="YdcF-like"/>
    <property type="match status" value="1"/>
</dbReference>
<dbReference type="GO" id="GO:0005886">
    <property type="term" value="C:plasma membrane"/>
    <property type="evidence" value="ECO:0007669"/>
    <property type="project" value="TreeGrafter"/>
</dbReference>
<evidence type="ECO:0000313" key="4">
    <source>
        <dbReference type="Proteomes" id="UP000195043"/>
    </source>
</evidence>
<evidence type="ECO:0000256" key="1">
    <source>
        <dbReference type="SAM" id="Phobius"/>
    </source>
</evidence>
<feature type="transmembrane region" description="Helical" evidence="1">
    <location>
        <begin position="378"/>
        <end position="398"/>
    </location>
</feature>
<dbReference type="InterPro" id="IPR003848">
    <property type="entry name" value="DUF218"/>
</dbReference>
<dbReference type="PANTHER" id="PTHR30336:SF18">
    <property type="entry name" value="MEMBRANE PROTEIN"/>
    <property type="match status" value="1"/>
</dbReference>
<proteinExistence type="predicted"/>
<feature type="transmembrane region" description="Helical" evidence="1">
    <location>
        <begin position="112"/>
        <end position="138"/>
    </location>
</feature>
<dbReference type="GO" id="GO:0043164">
    <property type="term" value="P:Gram-negative-bacterium-type cell wall biogenesis"/>
    <property type="evidence" value="ECO:0007669"/>
    <property type="project" value="TreeGrafter"/>
</dbReference>
<dbReference type="PANTHER" id="PTHR30336">
    <property type="entry name" value="INNER MEMBRANE PROTEIN, PROBABLE PERMEASE"/>
    <property type="match status" value="1"/>
</dbReference>
<feature type="transmembrane region" description="Helical" evidence="1">
    <location>
        <begin position="32"/>
        <end position="50"/>
    </location>
</feature>
<feature type="transmembrane region" description="Helical" evidence="1">
    <location>
        <begin position="81"/>
        <end position="100"/>
    </location>
</feature>
<feature type="transmembrane region" description="Helical" evidence="1">
    <location>
        <begin position="56"/>
        <end position="74"/>
    </location>
</feature>
<dbReference type="GO" id="GO:0000270">
    <property type="term" value="P:peptidoglycan metabolic process"/>
    <property type="evidence" value="ECO:0007669"/>
    <property type="project" value="TreeGrafter"/>
</dbReference>
<dbReference type="STRING" id="1834191.A5886_002086"/>
<dbReference type="Gene3D" id="3.40.50.620">
    <property type="entry name" value="HUPs"/>
    <property type="match status" value="1"/>
</dbReference>
<keyword evidence="1" id="KW-0812">Transmembrane</keyword>
<dbReference type="InterPro" id="IPR014729">
    <property type="entry name" value="Rossmann-like_a/b/a_fold"/>
</dbReference>
<keyword evidence="4" id="KW-1185">Reference proteome</keyword>
<keyword evidence="1" id="KW-0472">Membrane</keyword>
<keyword evidence="1" id="KW-1133">Transmembrane helix</keyword>
<protein>
    <recommendedName>
        <fullName evidence="2">DUF218 domain-containing protein</fullName>
    </recommendedName>
</protein>
<evidence type="ECO:0000313" key="3">
    <source>
        <dbReference type="EMBL" id="OTN77006.1"/>
    </source>
</evidence>
<feature type="domain" description="DUF218" evidence="2">
    <location>
        <begin position="218"/>
        <end position="367"/>
    </location>
</feature>
<sequence>MAFVPSLIFSIIYLLGAFGVYKYRKQKDDPDIFFFESCWTIFALLIYLAVLELRTGSFYILIPILLGSLFLVSYRRNKHRLINGLLFNVFILSFGGYLIINLFRTEDILVGGLLAVLLAIFLAVLLFGLVTLVIFLYWNSLVVFRRESHSIANLLTLLLAIVLTIFLFSDVLLHPFPQWVQVLFGIAPVSLLYLFIVFLNFLSVSILYQFNHPRYDQDFIIVLGAGLLNGETVSPLLAQRINKAIDFYHLQFKAKKQAPRLLMSGGQGSDEKVPEAIAMKEYAVSNGIPDGEVLVEANSTTTLENMQFSKEVMDALKPQGYKAIFSSNNYHIFRAGLYADQAGVNADGIGARTALYYLPNAFLREFVAILFMHKKRHIVVLSGIVLFYVIAALLQMYFT</sequence>
<name>A0A242A7J3_9ENTE</name>
<feature type="transmembrane region" description="Helical" evidence="1">
    <location>
        <begin position="6"/>
        <end position="23"/>
    </location>
</feature>
<dbReference type="OrthoDB" id="9782395at2"/>
<dbReference type="Proteomes" id="UP000195043">
    <property type="component" value="Unassembled WGS sequence"/>
</dbReference>